<dbReference type="Gene3D" id="1.20.1440.60">
    <property type="entry name" value="23S rRNA-intervening sequence"/>
    <property type="match status" value="1"/>
</dbReference>
<dbReference type="STRING" id="702114.A1355_13480"/>
<accession>A0A177N6M8</accession>
<organism evidence="1 2">
    <name type="scientific">Methylomonas koyamae</name>
    <dbReference type="NCBI Taxonomy" id="702114"/>
    <lineage>
        <taxon>Bacteria</taxon>
        <taxon>Pseudomonadati</taxon>
        <taxon>Pseudomonadota</taxon>
        <taxon>Gammaproteobacteria</taxon>
        <taxon>Methylococcales</taxon>
        <taxon>Methylococcaceae</taxon>
        <taxon>Methylomonas</taxon>
    </lineage>
</organism>
<sequence>MKTANSAQATPVAIHDCHQLLAWIIPQLDHFPQARRFTLGEKLEWLLMDVLEFLLEAAYQKGDAKLQMLARANRKLAVARHLWRLGFELKVCSFNAYQHGAELMVDLRKALFSRIVVTGMPEHAGAARRVVEQQTVEPALRQPQQEPAR</sequence>
<reference evidence="2" key="1">
    <citation type="submission" date="2016-03" db="EMBL/GenBank/DDBJ databases">
        <authorList>
            <person name="Heylen K."/>
            <person name="De Vos P."/>
            <person name="Vekeman B."/>
        </authorList>
    </citation>
    <scope>NUCLEOTIDE SEQUENCE [LARGE SCALE GENOMIC DNA]</scope>
    <source>
        <strain evidence="2">R-45383</strain>
    </source>
</reference>
<keyword evidence="2" id="KW-1185">Reference proteome</keyword>
<name>A0A177N6M8_9GAMM</name>
<comment type="caution">
    <text evidence="1">The sequence shown here is derived from an EMBL/GenBank/DDBJ whole genome shotgun (WGS) entry which is preliminary data.</text>
</comment>
<dbReference type="OrthoDB" id="9814817at2"/>
<dbReference type="CDD" id="cd16376">
    <property type="entry name" value="Avd_like"/>
    <property type="match status" value="1"/>
</dbReference>
<protein>
    <recommendedName>
        <fullName evidence="3">Four helix bundle protein</fullName>
    </recommendedName>
</protein>
<evidence type="ECO:0000313" key="1">
    <source>
        <dbReference type="EMBL" id="OAI13512.1"/>
    </source>
</evidence>
<evidence type="ECO:0000313" key="2">
    <source>
        <dbReference type="Proteomes" id="UP000077628"/>
    </source>
</evidence>
<evidence type="ECO:0008006" key="3">
    <source>
        <dbReference type="Google" id="ProtNLM"/>
    </source>
</evidence>
<gene>
    <name evidence="1" type="ORF">A1355_13480</name>
</gene>
<dbReference type="AlphaFoldDB" id="A0A177N6M8"/>
<dbReference type="Proteomes" id="UP000077628">
    <property type="component" value="Unassembled WGS sequence"/>
</dbReference>
<dbReference type="RefSeq" id="WP_064031227.1">
    <property type="nucleotide sequence ID" value="NZ_LUUK01000209.1"/>
</dbReference>
<dbReference type="InterPro" id="IPR036583">
    <property type="entry name" value="23S_rRNA_IVS_sf"/>
</dbReference>
<dbReference type="EMBL" id="LUUK01000209">
    <property type="protein sequence ID" value="OAI13512.1"/>
    <property type="molecule type" value="Genomic_DNA"/>
</dbReference>
<proteinExistence type="predicted"/>
<dbReference type="InterPro" id="IPR055360">
    <property type="entry name" value="bAvd"/>
</dbReference>